<dbReference type="PANTHER" id="PTHR43133:SF8">
    <property type="entry name" value="RNA POLYMERASE SIGMA FACTOR HI_1459-RELATED"/>
    <property type="match status" value="1"/>
</dbReference>
<dbReference type="Pfam" id="PF04542">
    <property type="entry name" value="Sigma70_r2"/>
    <property type="match status" value="1"/>
</dbReference>
<organism evidence="10 11">
    <name type="scientific">Pontiella desulfatans</name>
    <dbReference type="NCBI Taxonomy" id="2750659"/>
    <lineage>
        <taxon>Bacteria</taxon>
        <taxon>Pseudomonadati</taxon>
        <taxon>Kiritimatiellota</taxon>
        <taxon>Kiritimatiellia</taxon>
        <taxon>Kiritimatiellales</taxon>
        <taxon>Pontiellaceae</taxon>
        <taxon>Pontiella</taxon>
    </lineage>
</organism>
<proteinExistence type="inferred from homology"/>
<keyword evidence="3" id="KW-0805">Transcription regulation</keyword>
<protein>
    <recommendedName>
        <fullName evidence="2">RNA polymerase sigma factor SigS</fullName>
    </recommendedName>
</protein>
<dbReference type="NCBIfam" id="TIGR02937">
    <property type="entry name" value="sigma70-ECF"/>
    <property type="match status" value="1"/>
</dbReference>
<evidence type="ECO:0000256" key="4">
    <source>
        <dbReference type="ARBA" id="ARBA00023082"/>
    </source>
</evidence>
<dbReference type="Gene3D" id="1.10.1740.10">
    <property type="match status" value="1"/>
</dbReference>
<reference evidence="10 11" key="1">
    <citation type="submission" date="2019-04" db="EMBL/GenBank/DDBJ databases">
        <authorList>
            <person name="Van Vliet M D."/>
        </authorList>
    </citation>
    <scope>NUCLEOTIDE SEQUENCE [LARGE SCALE GENOMIC DNA]</scope>
    <source>
        <strain evidence="10 11">F1</strain>
    </source>
</reference>
<dbReference type="PANTHER" id="PTHR43133">
    <property type="entry name" value="RNA POLYMERASE ECF-TYPE SIGMA FACTO"/>
    <property type="match status" value="1"/>
</dbReference>
<evidence type="ECO:0000256" key="5">
    <source>
        <dbReference type="ARBA" id="ARBA00023125"/>
    </source>
</evidence>
<dbReference type="SUPFAM" id="SSF88946">
    <property type="entry name" value="Sigma2 domain of RNA polymerase sigma factors"/>
    <property type="match status" value="1"/>
</dbReference>
<dbReference type="InterPro" id="IPR016032">
    <property type="entry name" value="Sig_transdc_resp-reg_C-effctor"/>
</dbReference>
<evidence type="ECO:0000256" key="7">
    <source>
        <dbReference type="ARBA" id="ARBA00024701"/>
    </source>
</evidence>
<evidence type="ECO:0000259" key="9">
    <source>
        <dbReference type="Pfam" id="PF04542"/>
    </source>
</evidence>
<dbReference type="GO" id="GO:0016987">
    <property type="term" value="F:sigma factor activity"/>
    <property type="evidence" value="ECO:0007669"/>
    <property type="project" value="UniProtKB-KW"/>
</dbReference>
<dbReference type="InterPro" id="IPR000792">
    <property type="entry name" value="Tscrpt_reg_LuxR_C"/>
</dbReference>
<evidence type="ECO:0000256" key="2">
    <source>
        <dbReference type="ARBA" id="ARBA00021245"/>
    </source>
</evidence>
<evidence type="ECO:0000256" key="3">
    <source>
        <dbReference type="ARBA" id="ARBA00023015"/>
    </source>
</evidence>
<dbReference type="EMBL" id="CAAHFG010000003">
    <property type="protein sequence ID" value="VGO15915.1"/>
    <property type="molecule type" value="Genomic_DNA"/>
</dbReference>
<dbReference type="InterPro" id="IPR014284">
    <property type="entry name" value="RNA_pol_sigma-70_dom"/>
</dbReference>
<feature type="domain" description="RNA polymerase sigma-70 region 2" evidence="9">
    <location>
        <begin position="33"/>
        <end position="98"/>
    </location>
</feature>
<accession>A0A6C2U7K6</accession>
<evidence type="ECO:0000256" key="1">
    <source>
        <dbReference type="ARBA" id="ARBA00007788"/>
    </source>
</evidence>
<name>A0A6C2U7K6_PONDE</name>
<dbReference type="GO" id="GO:0006352">
    <property type="term" value="P:DNA-templated transcription initiation"/>
    <property type="evidence" value="ECO:0007669"/>
    <property type="project" value="InterPro"/>
</dbReference>
<dbReference type="Proteomes" id="UP000366872">
    <property type="component" value="Unassembled WGS sequence"/>
</dbReference>
<keyword evidence="5" id="KW-0238">DNA-binding</keyword>
<gene>
    <name evidence="10" type="ORF">PDESU_04504</name>
</gene>
<evidence type="ECO:0000313" key="10">
    <source>
        <dbReference type="EMBL" id="VGO15915.1"/>
    </source>
</evidence>
<keyword evidence="4" id="KW-0731">Sigma factor</keyword>
<dbReference type="InterPro" id="IPR039425">
    <property type="entry name" value="RNA_pol_sigma-70-like"/>
</dbReference>
<evidence type="ECO:0000256" key="6">
    <source>
        <dbReference type="ARBA" id="ARBA00023163"/>
    </source>
</evidence>
<dbReference type="GO" id="GO:0003677">
    <property type="term" value="F:DNA binding"/>
    <property type="evidence" value="ECO:0007669"/>
    <property type="project" value="UniProtKB-KW"/>
</dbReference>
<dbReference type="InterPro" id="IPR007627">
    <property type="entry name" value="RNA_pol_sigma70_r2"/>
</dbReference>
<feature type="domain" description="HTH luxR-type" evidence="8">
    <location>
        <begin position="153"/>
        <end position="192"/>
    </location>
</feature>
<dbReference type="AlphaFoldDB" id="A0A6C2U7K6"/>
<keyword evidence="6" id="KW-0804">Transcription</keyword>
<comment type="similarity">
    <text evidence="1">Belongs to the sigma-70 factor family.</text>
</comment>
<evidence type="ECO:0000259" key="8">
    <source>
        <dbReference type="Pfam" id="PF00196"/>
    </source>
</evidence>
<keyword evidence="11" id="KW-1185">Reference proteome</keyword>
<evidence type="ECO:0000313" key="11">
    <source>
        <dbReference type="Proteomes" id="UP000366872"/>
    </source>
</evidence>
<dbReference type="InterPro" id="IPR036388">
    <property type="entry name" value="WH-like_DNA-bd_sf"/>
</dbReference>
<dbReference type="RefSeq" id="WP_136081479.1">
    <property type="nucleotide sequence ID" value="NZ_CAAHFG010000003.1"/>
</dbReference>
<dbReference type="Gene3D" id="1.10.10.10">
    <property type="entry name" value="Winged helix-like DNA-binding domain superfamily/Winged helix DNA-binding domain"/>
    <property type="match status" value="1"/>
</dbReference>
<dbReference type="Pfam" id="PF00196">
    <property type="entry name" value="GerE"/>
    <property type="match status" value="1"/>
</dbReference>
<dbReference type="SUPFAM" id="SSF46894">
    <property type="entry name" value="C-terminal effector domain of the bipartite response regulators"/>
    <property type="match status" value="1"/>
</dbReference>
<sequence length="202" mass="23831">MGEENQYQTRVTLLAKLKKTENHEAWLEFETIYRGFILSLILRMGINADDAEDISQAVLTKVWQKIEDFEYNENKGKFHNWLAAMTRNTVKDFFRTKKNFITGRDSVEYQEQYVSIEEQVLPDIENLAREEWVLHITNLAWDNIKDDIYETKREVFKLVSAETPTKEIAQQLGISEASVRVYKAEVFEKMRAEITRLNRELG</sequence>
<comment type="function">
    <text evidence="7">Sigma factors are initiation factors that promote the attachment of RNA polymerase to specific initiation sites and are then released. Sigma-S contributes to the protection against external stress, thus playing a role in cellular fitness and survival.</text>
</comment>
<dbReference type="InterPro" id="IPR013325">
    <property type="entry name" value="RNA_pol_sigma_r2"/>
</dbReference>